<dbReference type="PROSITE" id="PS50895">
    <property type="entry name" value="SURF1"/>
    <property type="match status" value="1"/>
</dbReference>
<dbReference type="InterPro" id="IPR045214">
    <property type="entry name" value="Surf1/Surf4"/>
</dbReference>
<gene>
    <name evidence="7" type="ORF">MB2181_06280</name>
</gene>
<evidence type="ECO:0000256" key="5">
    <source>
        <dbReference type="ARBA" id="ARBA00023136"/>
    </source>
</evidence>
<dbReference type="EMBL" id="AAUX01000001">
    <property type="protein sequence ID" value="EAV47663.1"/>
    <property type="molecule type" value="Genomic_DNA"/>
</dbReference>
<feature type="transmembrane region" description="Helical" evidence="6">
    <location>
        <begin position="12"/>
        <end position="31"/>
    </location>
</feature>
<evidence type="ECO:0000256" key="1">
    <source>
        <dbReference type="ARBA" id="ARBA00004370"/>
    </source>
</evidence>
<protein>
    <recommendedName>
        <fullName evidence="6">SURF1-like protein</fullName>
    </recommendedName>
</protein>
<dbReference type="AlphaFoldDB" id="A0P803"/>
<keyword evidence="6" id="KW-1003">Cell membrane</keyword>
<dbReference type="InterPro" id="IPR002994">
    <property type="entry name" value="Surf1/Shy1"/>
</dbReference>
<comment type="caution">
    <text evidence="7">The sequence shown here is derived from an EMBL/GenBank/DDBJ whole genome shotgun (WGS) entry which is preliminary data.</text>
</comment>
<dbReference type="CDD" id="cd06662">
    <property type="entry name" value="SURF1"/>
    <property type="match status" value="1"/>
</dbReference>
<evidence type="ECO:0000256" key="2">
    <source>
        <dbReference type="ARBA" id="ARBA00007165"/>
    </source>
</evidence>
<sequence>MKQLQFNFKLLPSIAFFIVFLCLIKLGFWQLERADQKTQINNNYKLRQSDQVVNLNTSSDFNDQASILWRKVSVKGSFKSGTNLILDNQIFRHVAGFNLLTPFTIEGSGMSVLVNRGWHPNLIDREQVPLVKDLSGVVMVNGYAVKLPVPGINLGGSNIEPINASLARFQKIDLDEINQYYQSNFLPYIIYLNPLMDNEYISNFKLPVPDSEKNYGYAFQWFAFAFTLLIIFLRLGITRNDKPTK</sequence>
<keyword evidence="4 6" id="KW-1133">Transmembrane helix</keyword>
<reference evidence="7 8" key="1">
    <citation type="submission" date="2006-11" db="EMBL/GenBank/DDBJ databases">
        <authorList>
            <person name="Giovannoni S."/>
            <person name="Vergin K."/>
            <person name="Ferriera S."/>
            <person name="Johnson J."/>
            <person name="Kravitz S."/>
            <person name="Beeson K."/>
            <person name="Sutton G."/>
            <person name="Rogers Y.-H."/>
            <person name="Friedman R."/>
            <person name="Frazier M."/>
            <person name="Venter J.C."/>
        </authorList>
    </citation>
    <scope>NUCLEOTIDE SEQUENCE [LARGE SCALE GENOMIC DNA]</scope>
    <source>
        <strain evidence="7 8">HTCC2181</strain>
    </source>
</reference>
<proteinExistence type="inferred from homology"/>
<keyword evidence="8" id="KW-1185">Reference proteome</keyword>
<dbReference type="PANTHER" id="PTHR23427:SF2">
    <property type="entry name" value="SURFEIT LOCUS PROTEIN 1"/>
    <property type="match status" value="1"/>
</dbReference>
<keyword evidence="3 6" id="KW-0812">Transmembrane</keyword>
<feature type="transmembrane region" description="Helical" evidence="6">
    <location>
        <begin position="215"/>
        <end position="237"/>
    </location>
</feature>
<name>A0P803_9PROT</name>
<accession>A0P803</accession>
<evidence type="ECO:0000256" key="3">
    <source>
        <dbReference type="ARBA" id="ARBA00022692"/>
    </source>
</evidence>
<evidence type="ECO:0000313" key="8">
    <source>
        <dbReference type="Proteomes" id="UP000054262"/>
    </source>
</evidence>
<dbReference type="Pfam" id="PF02104">
    <property type="entry name" value="SURF1"/>
    <property type="match status" value="1"/>
</dbReference>
<dbReference type="OrthoDB" id="9789940at2"/>
<evidence type="ECO:0000313" key="7">
    <source>
        <dbReference type="EMBL" id="EAV47663.1"/>
    </source>
</evidence>
<dbReference type="GO" id="GO:0005886">
    <property type="term" value="C:plasma membrane"/>
    <property type="evidence" value="ECO:0007669"/>
    <property type="project" value="UniProtKB-SubCell"/>
</dbReference>
<dbReference type="PANTHER" id="PTHR23427">
    <property type="entry name" value="SURFEIT LOCUS PROTEIN"/>
    <property type="match status" value="1"/>
</dbReference>
<evidence type="ECO:0000256" key="6">
    <source>
        <dbReference type="RuleBase" id="RU363076"/>
    </source>
</evidence>
<organism evidence="7 8">
    <name type="scientific">Methylophilales bacterium HTCC2181</name>
    <dbReference type="NCBI Taxonomy" id="383631"/>
    <lineage>
        <taxon>Bacteria</taxon>
        <taxon>Pseudomonadati</taxon>
        <taxon>Pseudomonadota</taxon>
        <taxon>Betaproteobacteria</taxon>
        <taxon>Nitrosomonadales</taxon>
        <taxon>OM43 clade</taxon>
    </lineage>
</organism>
<comment type="subcellular location">
    <subcellularLocation>
        <location evidence="6">Cell membrane</location>
        <topology evidence="6">Multi-pass membrane protein</topology>
    </subcellularLocation>
    <subcellularLocation>
        <location evidence="1">Membrane</location>
    </subcellularLocation>
</comment>
<comment type="similarity">
    <text evidence="2 6">Belongs to the SURF1 family.</text>
</comment>
<dbReference type="Proteomes" id="UP000054262">
    <property type="component" value="Unassembled WGS sequence"/>
</dbReference>
<evidence type="ECO:0000256" key="4">
    <source>
        <dbReference type="ARBA" id="ARBA00022989"/>
    </source>
</evidence>
<keyword evidence="5 6" id="KW-0472">Membrane</keyword>